<evidence type="ECO:0000313" key="2">
    <source>
        <dbReference type="EMBL" id="KAK0479988.1"/>
    </source>
</evidence>
<feature type="compositionally biased region" description="Basic and acidic residues" evidence="1">
    <location>
        <begin position="616"/>
        <end position="626"/>
    </location>
</feature>
<gene>
    <name evidence="2" type="ORF">IW261DRAFT_104204</name>
</gene>
<feature type="compositionally biased region" description="Polar residues" evidence="1">
    <location>
        <begin position="360"/>
        <end position="370"/>
    </location>
</feature>
<protein>
    <recommendedName>
        <fullName evidence="4">F-box domain-containing protein</fullName>
    </recommendedName>
</protein>
<feature type="compositionally biased region" description="Polar residues" evidence="1">
    <location>
        <begin position="77"/>
        <end position="89"/>
    </location>
</feature>
<keyword evidence="3" id="KW-1185">Reference proteome</keyword>
<feature type="region of interest" description="Disordered" evidence="1">
    <location>
        <begin position="607"/>
        <end position="626"/>
    </location>
</feature>
<feature type="compositionally biased region" description="Low complexity" evidence="1">
    <location>
        <begin position="482"/>
        <end position="497"/>
    </location>
</feature>
<proteinExistence type="predicted"/>
<feature type="region of interest" description="Disordered" evidence="1">
    <location>
        <begin position="41"/>
        <end position="100"/>
    </location>
</feature>
<organism evidence="2 3">
    <name type="scientific">Armillaria novae-zelandiae</name>
    <dbReference type="NCBI Taxonomy" id="153914"/>
    <lineage>
        <taxon>Eukaryota</taxon>
        <taxon>Fungi</taxon>
        <taxon>Dikarya</taxon>
        <taxon>Basidiomycota</taxon>
        <taxon>Agaricomycotina</taxon>
        <taxon>Agaricomycetes</taxon>
        <taxon>Agaricomycetidae</taxon>
        <taxon>Agaricales</taxon>
        <taxon>Marasmiineae</taxon>
        <taxon>Physalacriaceae</taxon>
        <taxon>Armillaria</taxon>
    </lineage>
</organism>
<evidence type="ECO:0000313" key="3">
    <source>
        <dbReference type="Proteomes" id="UP001175227"/>
    </source>
</evidence>
<comment type="caution">
    <text evidence="2">The sequence shown here is derived from an EMBL/GenBank/DDBJ whole genome shotgun (WGS) entry which is preliminary data.</text>
</comment>
<dbReference type="Proteomes" id="UP001175227">
    <property type="component" value="Unassembled WGS sequence"/>
</dbReference>
<feature type="region of interest" description="Disordered" evidence="1">
    <location>
        <begin position="264"/>
        <end position="290"/>
    </location>
</feature>
<dbReference type="AlphaFoldDB" id="A0AA39P9B6"/>
<reference evidence="2" key="1">
    <citation type="submission" date="2023-06" db="EMBL/GenBank/DDBJ databases">
        <authorList>
            <consortium name="Lawrence Berkeley National Laboratory"/>
            <person name="Ahrendt S."/>
            <person name="Sahu N."/>
            <person name="Indic B."/>
            <person name="Wong-Bajracharya J."/>
            <person name="Merenyi Z."/>
            <person name="Ke H.-M."/>
            <person name="Monk M."/>
            <person name="Kocsube S."/>
            <person name="Drula E."/>
            <person name="Lipzen A."/>
            <person name="Balint B."/>
            <person name="Henrissat B."/>
            <person name="Andreopoulos B."/>
            <person name="Martin F.M."/>
            <person name="Harder C.B."/>
            <person name="Rigling D."/>
            <person name="Ford K.L."/>
            <person name="Foster G.D."/>
            <person name="Pangilinan J."/>
            <person name="Papanicolaou A."/>
            <person name="Barry K."/>
            <person name="LaButti K."/>
            <person name="Viragh M."/>
            <person name="Koriabine M."/>
            <person name="Yan M."/>
            <person name="Riley R."/>
            <person name="Champramary S."/>
            <person name="Plett K.L."/>
            <person name="Tsai I.J."/>
            <person name="Slot J."/>
            <person name="Sipos G."/>
            <person name="Plett J."/>
            <person name="Nagy L.G."/>
            <person name="Grigoriev I.V."/>
        </authorList>
    </citation>
    <scope>NUCLEOTIDE SEQUENCE</scope>
    <source>
        <strain evidence="2">ICMP 16352</strain>
    </source>
</reference>
<sequence length="851" mass="93322">MALTLSAAPMQPVSHIDAPGPASSYPPHLLKHMASFSGSESAVAAPEHMSDRLHRTSTSVSTSAMSSRVNRPLPSLPRTQSVTRSSAAPSTMAIPNFRPPPKHKVLNPPVAYRSHFVSAMPQRKALSVTSIVNHPGTLSCLLSFLPWPDFLALSQTCRSLRDIPQKENLRDVILSRYVEGYGTCLRLLSGSREGMNEVPVTLHDIDLLLISQRTPLHIYPTAALATLSSRHLSKAEILRNQKLERLTHIHSRFVLLLQSLAHSSSLPPPLEPEPEPESDPIFPDTRTQSQGPSLLQRVSLLDGPGTGSIRELIFPAPLSCPDLAIEPDRPTETAGRIPQRRSVSAGAVLTDVRDQKHSPRLTSFASYQHSSRYRPSPKSTGLPGRQAGTIRRPDTSASLRSMKRKNRLSLFGNSSTNPPPPPADPRDLKYYSTGWRRSLANASFAHQAKRASSAHGSSASEGWLSDDDLGFYRPHRRFASSNFSGSNHSFSSTSGSASGSGGSPLSRSERHNSPSPPLTPVTMPSPSSPHDLVLATSRVRAPILRVYVPCSELSDTPEFLDKDYYATRAGGGSNIQQCEDQLIGSGLWEHMSTGDVVCNLGYVPPAGSTGSEDSSVEEHSPNREFSRRHGRFDRFKETRTWLIFNGHCLVPFCPPEDLLPIDDPVSLPSPFYYDYLIPATPLAVGRQRSPLAPGNIRMVITRLPPPAFEEIPQLRLVYTQTRVPSPHSRGGVAVVKKWTWIARVWRGGLHYDAVGKLNGAGSGFGTSMGIGWEGEWVIEGDGTKEGRQALLDCLNGEYTTHRECVFVREKSGGGRVWLRCDNFRLLCVLLPEVRFRMLESSIQLLPSPSNF</sequence>
<dbReference type="EMBL" id="JAUEPR010000010">
    <property type="protein sequence ID" value="KAK0479988.1"/>
    <property type="molecule type" value="Genomic_DNA"/>
</dbReference>
<evidence type="ECO:0000256" key="1">
    <source>
        <dbReference type="SAM" id="MobiDB-lite"/>
    </source>
</evidence>
<feature type="compositionally biased region" description="Low complexity" evidence="1">
    <location>
        <begin position="56"/>
        <end position="67"/>
    </location>
</feature>
<name>A0AA39P9B6_9AGAR</name>
<accession>A0AA39P9B6</accession>
<feature type="region of interest" description="Disordered" evidence="1">
    <location>
        <begin position="482"/>
        <end position="531"/>
    </location>
</feature>
<feature type="region of interest" description="Disordered" evidence="1">
    <location>
        <begin position="323"/>
        <end position="429"/>
    </location>
</feature>
<evidence type="ECO:0008006" key="4">
    <source>
        <dbReference type="Google" id="ProtNLM"/>
    </source>
</evidence>